<evidence type="ECO:0000313" key="3">
    <source>
        <dbReference type="Proteomes" id="UP000231644"/>
    </source>
</evidence>
<dbReference type="OrthoDB" id="8451541at2"/>
<reference evidence="2 3" key="1">
    <citation type="submission" date="2016-10" db="EMBL/GenBank/DDBJ databases">
        <authorList>
            <person name="de Groot N.N."/>
        </authorList>
    </citation>
    <scope>NUCLEOTIDE SEQUENCE [LARGE SCALE GENOMIC DNA]</scope>
    <source>
        <strain evidence="2 3">DSM 29619</strain>
    </source>
</reference>
<keyword evidence="3" id="KW-1185">Reference proteome</keyword>
<evidence type="ECO:0000313" key="2">
    <source>
        <dbReference type="EMBL" id="SFC32740.1"/>
    </source>
</evidence>
<gene>
    <name evidence="2" type="ORF">SAMN05421762_0559</name>
</gene>
<feature type="chain" id="PRO_5014172960" description="Lipoprotein" evidence="1">
    <location>
        <begin position="22"/>
        <end position="158"/>
    </location>
</feature>
<name>A0A1I1IHN1_9RHOB</name>
<keyword evidence="1" id="KW-0732">Signal</keyword>
<organism evidence="2 3">
    <name type="scientific">Pseudooceanicola nitratireducens</name>
    <dbReference type="NCBI Taxonomy" id="517719"/>
    <lineage>
        <taxon>Bacteria</taxon>
        <taxon>Pseudomonadati</taxon>
        <taxon>Pseudomonadota</taxon>
        <taxon>Alphaproteobacteria</taxon>
        <taxon>Rhodobacterales</taxon>
        <taxon>Paracoccaceae</taxon>
        <taxon>Pseudooceanicola</taxon>
    </lineage>
</organism>
<dbReference type="EMBL" id="FOLX01000001">
    <property type="protein sequence ID" value="SFC32740.1"/>
    <property type="molecule type" value="Genomic_DNA"/>
</dbReference>
<sequence>MPALRALGTGLALMASLSAGAAQALSCLQPNPARSYAQAAASDEAYLVVTGELTHDAGSGTIQEATQVPARITGHFLKSSAFSEPMDIPVTLALSCVSVWCSSPPESGTQVLAFLKETPTGYVLDLPPCGGWMFQDPRDDQIAAVTICHTGGSCEAGQ</sequence>
<feature type="signal peptide" evidence="1">
    <location>
        <begin position="1"/>
        <end position="21"/>
    </location>
</feature>
<evidence type="ECO:0000256" key="1">
    <source>
        <dbReference type="SAM" id="SignalP"/>
    </source>
</evidence>
<dbReference type="AlphaFoldDB" id="A0A1I1IHN1"/>
<protein>
    <recommendedName>
        <fullName evidence="4">Lipoprotein</fullName>
    </recommendedName>
</protein>
<dbReference type="Proteomes" id="UP000231644">
    <property type="component" value="Unassembled WGS sequence"/>
</dbReference>
<evidence type="ECO:0008006" key="4">
    <source>
        <dbReference type="Google" id="ProtNLM"/>
    </source>
</evidence>
<accession>A0A1I1IHN1</accession>
<proteinExistence type="predicted"/>
<dbReference type="RefSeq" id="WP_093450127.1">
    <property type="nucleotide sequence ID" value="NZ_FNZG01000002.1"/>
</dbReference>
<dbReference type="STRING" id="517719.SAMN05421762_0559"/>